<feature type="region of interest" description="Disordered" evidence="11">
    <location>
        <begin position="1"/>
        <end position="87"/>
    </location>
</feature>
<keyword evidence="13" id="KW-1185">Reference proteome</keyword>
<evidence type="ECO:0000313" key="13">
    <source>
        <dbReference type="Proteomes" id="UP001270362"/>
    </source>
</evidence>
<keyword evidence="3" id="KW-0158">Chromosome</keyword>
<keyword evidence="4" id="KW-0132">Cell division</keyword>
<dbReference type="GO" id="GO:0000444">
    <property type="term" value="C:MIS12/MIND type complex"/>
    <property type="evidence" value="ECO:0007669"/>
    <property type="project" value="InterPro"/>
</dbReference>
<dbReference type="PANTHER" id="PTHR15459">
    <property type="entry name" value="POLYAMINE-MODULATED FACTOR 1"/>
    <property type="match status" value="1"/>
</dbReference>
<comment type="subcellular location">
    <subcellularLocation>
        <location evidence="2">Chromosome</location>
        <location evidence="2">Centromere</location>
        <location evidence="2">Kinetochore</location>
    </subcellularLocation>
    <subcellularLocation>
        <location evidence="1">Nucleus</location>
    </subcellularLocation>
</comment>
<comment type="caution">
    <text evidence="12">The sequence shown here is derived from an EMBL/GenBank/DDBJ whole genome shotgun (WGS) entry which is preliminary data.</text>
</comment>
<evidence type="ECO:0000256" key="9">
    <source>
        <dbReference type="ARBA" id="ARBA00023328"/>
    </source>
</evidence>
<keyword evidence="7" id="KW-0539">Nucleus</keyword>
<keyword evidence="5" id="KW-0498">Mitosis</keyword>
<protein>
    <submittedName>
        <fullName evidence="12">Nnf1-domain-containing protein</fullName>
    </submittedName>
</protein>
<evidence type="ECO:0000256" key="3">
    <source>
        <dbReference type="ARBA" id="ARBA00022454"/>
    </source>
</evidence>
<feature type="compositionally biased region" description="Low complexity" evidence="11">
    <location>
        <begin position="1"/>
        <end position="65"/>
    </location>
</feature>
<dbReference type="PANTHER" id="PTHR15459:SF3">
    <property type="entry name" value="POLYAMINE-MODULATED FACTOR 1"/>
    <property type="match status" value="1"/>
</dbReference>
<evidence type="ECO:0000256" key="11">
    <source>
        <dbReference type="SAM" id="MobiDB-lite"/>
    </source>
</evidence>
<dbReference type="Pfam" id="PF03980">
    <property type="entry name" value="Nnf1"/>
    <property type="match status" value="1"/>
</dbReference>
<accession>A0AAE1CFY1</accession>
<keyword evidence="6" id="KW-0995">Kinetochore</keyword>
<dbReference type="Proteomes" id="UP001270362">
    <property type="component" value="Unassembled WGS sequence"/>
</dbReference>
<sequence length="278" mass="29424">MSAPSEQQEQQQGGDQQEEQQQQQQLLPQQNAAAPAQTGPEGGAPETAALEAPATTTAAATTEPSSDPDPPESPPLPSKHTAATPGPRAVRFHDVFSSTLKHTLDKISRVNFAACYPTIAARAPGTLEFVQRQMVDRLGAQCNKEFDSILENRNVVAKLNELESLVSDAARRKADGGGADATTPVPPHTLPATAVQAAHLAPHLASQQSQLNAKLQNVQAHNARLFEDIRQQRAELEALLAAVEAAVADMEGASGLLDGVVDELALESRDVEMQMSGV</sequence>
<reference evidence="12" key="1">
    <citation type="journal article" date="2023" name="Mol. Phylogenet. Evol.">
        <title>Genome-scale phylogeny and comparative genomics of the fungal order Sordariales.</title>
        <authorList>
            <person name="Hensen N."/>
            <person name="Bonometti L."/>
            <person name="Westerberg I."/>
            <person name="Brannstrom I.O."/>
            <person name="Guillou S."/>
            <person name="Cros-Aarteil S."/>
            <person name="Calhoun S."/>
            <person name="Haridas S."/>
            <person name="Kuo A."/>
            <person name="Mondo S."/>
            <person name="Pangilinan J."/>
            <person name="Riley R."/>
            <person name="LaButti K."/>
            <person name="Andreopoulos B."/>
            <person name="Lipzen A."/>
            <person name="Chen C."/>
            <person name="Yan M."/>
            <person name="Daum C."/>
            <person name="Ng V."/>
            <person name="Clum A."/>
            <person name="Steindorff A."/>
            <person name="Ohm R.A."/>
            <person name="Martin F."/>
            <person name="Silar P."/>
            <person name="Natvig D.O."/>
            <person name="Lalanne C."/>
            <person name="Gautier V."/>
            <person name="Ament-Velasquez S.L."/>
            <person name="Kruys A."/>
            <person name="Hutchinson M.I."/>
            <person name="Powell A.J."/>
            <person name="Barry K."/>
            <person name="Miller A.N."/>
            <person name="Grigoriev I.V."/>
            <person name="Debuchy R."/>
            <person name="Gladieux P."/>
            <person name="Hiltunen Thoren M."/>
            <person name="Johannesson H."/>
        </authorList>
    </citation>
    <scope>NUCLEOTIDE SEQUENCE</scope>
    <source>
        <strain evidence="12">CBS 314.62</strain>
    </source>
</reference>
<dbReference type="GO" id="GO:0051301">
    <property type="term" value="P:cell division"/>
    <property type="evidence" value="ECO:0007669"/>
    <property type="project" value="UniProtKB-KW"/>
</dbReference>
<keyword evidence="8" id="KW-0131">Cell cycle</keyword>
<evidence type="ECO:0000256" key="7">
    <source>
        <dbReference type="ARBA" id="ARBA00023242"/>
    </source>
</evidence>
<evidence type="ECO:0000256" key="8">
    <source>
        <dbReference type="ARBA" id="ARBA00023306"/>
    </source>
</evidence>
<dbReference type="AlphaFoldDB" id="A0AAE1CFY1"/>
<dbReference type="GO" id="GO:0005634">
    <property type="term" value="C:nucleus"/>
    <property type="evidence" value="ECO:0007669"/>
    <property type="project" value="UniProtKB-SubCell"/>
</dbReference>
<feature type="compositionally biased region" description="Pro residues" evidence="11">
    <location>
        <begin position="67"/>
        <end position="77"/>
    </location>
</feature>
<feature type="coiled-coil region" evidence="10">
    <location>
        <begin position="215"/>
        <end position="253"/>
    </location>
</feature>
<gene>
    <name evidence="12" type="ORF">B0T22DRAFT_475801</name>
</gene>
<dbReference type="InterPro" id="IPR007128">
    <property type="entry name" value="PMF1/Nnf1"/>
</dbReference>
<evidence type="ECO:0000256" key="10">
    <source>
        <dbReference type="SAM" id="Coils"/>
    </source>
</evidence>
<evidence type="ECO:0000256" key="5">
    <source>
        <dbReference type="ARBA" id="ARBA00022776"/>
    </source>
</evidence>
<reference evidence="12" key="2">
    <citation type="submission" date="2023-06" db="EMBL/GenBank/DDBJ databases">
        <authorList>
            <consortium name="Lawrence Berkeley National Laboratory"/>
            <person name="Haridas S."/>
            <person name="Hensen N."/>
            <person name="Bonometti L."/>
            <person name="Westerberg I."/>
            <person name="Brannstrom I.O."/>
            <person name="Guillou S."/>
            <person name="Cros-Aarteil S."/>
            <person name="Calhoun S."/>
            <person name="Kuo A."/>
            <person name="Mondo S."/>
            <person name="Pangilinan J."/>
            <person name="Riley R."/>
            <person name="Labutti K."/>
            <person name="Andreopoulos B."/>
            <person name="Lipzen A."/>
            <person name="Chen C."/>
            <person name="Yanf M."/>
            <person name="Daum C."/>
            <person name="Ng V."/>
            <person name="Clum A."/>
            <person name="Steindorff A."/>
            <person name="Ohm R."/>
            <person name="Martin F."/>
            <person name="Silar P."/>
            <person name="Natvig D."/>
            <person name="Lalanne C."/>
            <person name="Gautier V."/>
            <person name="Ament-Velasquez S.L."/>
            <person name="Kruys A."/>
            <person name="Hutchinson M.I."/>
            <person name="Powell A.J."/>
            <person name="Barry K."/>
            <person name="Miller A.N."/>
            <person name="Grigoriev I.V."/>
            <person name="Debuchy R."/>
            <person name="Gladieux P."/>
            <person name="Thoren M.H."/>
            <person name="Johannesson H."/>
        </authorList>
    </citation>
    <scope>NUCLEOTIDE SEQUENCE</scope>
    <source>
        <strain evidence="12">CBS 314.62</strain>
    </source>
</reference>
<evidence type="ECO:0000256" key="6">
    <source>
        <dbReference type="ARBA" id="ARBA00022838"/>
    </source>
</evidence>
<evidence type="ECO:0000256" key="1">
    <source>
        <dbReference type="ARBA" id="ARBA00004123"/>
    </source>
</evidence>
<proteinExistence type="predicted"/>
<dbReference type="EMBL" id="JAULSO010000001">
    <property type="protein sequence ID" value="KAK3692950.1"/>
    <property type="molecule type" value="Genomic_DNA"/>
</dbReference>
<dbReference type="GO" id="GO:0007059">
    <property type="term" value="P:chromosome segregation"/>
    <property type="evidence" value="ECO:0007669"/>
    <property type="project" value="TreeGrafter"/>
</dbReference>
<name>A0AAE1CFY1_9PEZI</name>
<evidence type="ECO:0000256" key="2">
    <source>
        <dbReference type="ARBA" id="ARBA00004629"/>
    </source>
</evidence>
<keyword evidence="10" id="KW-0175">Coiled coil</keyword>
<keyword evidence="9" id="KW-0137">Centromere</keyword>
<evidence type="ECO:0000313" key="12">
    <source>
        <dbReference type="EMBL" id="KAK3692950.1"/>
    </source>
</evidence>
<evidence type="ECO:0000256" key="4">
    <source>
        <dbReference type="ARBA" id="ARBA00022618"/>
    </source>
</evidence>
<organism evidence="12 13">
    <name type="scientific">Podospora appendiculata</name>
    <dbReference type="NCBI Taxonomy" id="314037"/>
    <lineage>
        <taxon>Eukaryota</taxon>
        <taxon>Fungi</taxon>
        <taxon>Dikarya</taxon>
        <taxon>Ascomycota</taxon>
        <taxon>Pezizomycotina</taxon>
        <taxon>Sordariomycetes</taxon>
        <taxon>Sordariomycetidae</taxon>
        <taxon>Sordariales</taxon>
        <taxon>Podosporaceae</taxon>
        <taxon>Podospora</taxon>
    </lineage>
</organism>